<proteinExistence type="predicted"/>
<dbReference type="Gene3D" id="2.130.10.10">
    <property type="entry name" value="YVTN repeat-like/Quinoprotein amine dehydrogenase"/>
    <property type="match status" value="1"/>
</dbReference>
<keyword evidence="1" id="KW-0812">Transmembrane</keyword>
<evidence type="ECO:0008006" key="3">
    <source>
        <dbReference type="Google" id="ProtNLM"/>
    </source>
</evidence>
<evidence type="ECO:0000256" key="1">
    <source>
        <dbReference type="SAM" id="Phobius"/>
    </source>
</evidence>
<feature type="transmembrane region" description="Helical" evidence="1">
    <location>
        <begin position="12"/>
        <end position="32"/>
    </location>
</feature>
<dbReference type="InterPro" id="IPR011044">
    <property type="entry name" value="Quino_amine_DH_bsu"/>
</dbReference>
<reference evidence="2" key="1">
    <citation type="submission" date="2018-05" db="EMBL/GenBank/DDBJ databases">
        <authorList>
            <person name="Lanie J.A."/>
            <person name="Ng W.-L."/>
            <person name="Kazmierczak K.M."/>
            <person name="Andrzejewski T.M."/>
            <person name="Davidsen T.M."/>
            <person name="Wayne K.J."/>
            <person name="Tettelin H."/>
            <person name="Glass J.I."/>
            <person name="Rusch D."/>
            <person name="Podicherti R."/>
            <person name="Tsui H.-C.T."/>
            <person name="Winkler M.E."/>
        </authorList>
    </citation>
    <scope>NUCLEOTIDE SEQUENCE</scope>
</reference>
<keyword evidence="1" id="KW-0472">Membrane</keyword>
<accession>A0A382HS16</accession>
<sequence>MPRVSVFSAGHWAVGGTVVFIVLLVGLLGVNGTREESARTRMAVQRGTFAPVDAVEMGRMPDELRESSGLVVSRIHPGVFWTHNDSGDEPRLYAIDATARLLATFEVEGAAARDWEALALGPCPGSSDTSCLYVADVGDNGFQRESVAIYIIEEPDPSVGNSTVALLGTVPFAYPDGPHNAEGLAITTDGDLVVVTKERDRITQFFEIPAADVKVAARDGGMQTLAAGRHLPIEPDPIVGRLVTDVALNSDGNVLAVRTYSEIFFFRWPVTERVEQVAEACFLGEVEPQGEGIAFRDDGRLVLTSESTQEGAGYLRVVRCPGVGG</sequence>
<name>A0A382HS16_9ZZZZ</name>
<keyword evidence="1" id="KW-1133">Transmembrane helix</keyword>
<dbReference type="InterPro" id="IPR015943">
    <property type="entry name" value="WD40/YVTN_repeat-like_dom_sf"/>
</dbReference>
<gene>
    <name evidence="2" type="ORF">METZ01_LOCUS242962</name>
</gene>
<dbReference type="EMBL" id="UINC01062974">
    <property type="protein sequence ID" value="SVB90108.1"/>
    <property type="molecule type" value="Genomic_DNA"/>
</dbReference>
<organism evidence="2">
    <name type="scientific">marine metagenome</name>
    <dbReference type="NCBI Taxonomy" id="408172"/>
    <lineage>
        <taxon>unclassified sequences</taxon>
        <taxon>metagenomes</taxon>
        <taxon>ecological metagenomes</taxon>
    </lineage>
</organism>
<dbReference type="AlphaFoldDB" id="A0A382HS16"/>
<dbReference type="SUPFAM" id="SSF50969">
    <property type="entry name" value="YVTN repeat-like/Quinoprotein amine dehydrogenase"/>
    <property type="match status" value="1"/>
</dbReference>
<protein>
    <recommendedName>
        <fullName evidence="3">Phytase-like domain-containing protein</fullName>
    </recommendedName>
</protein>
<evidence type="ECO:0000313" key="2">
    <source>
        <dbReference type="EMBL" id="SVB90108.1"/>
    </source>
</evidence>